<dbReference type="Gene3D" id="3.40.50.1860">
    <property type="match status" value="2"/>
</dbReference>
<comment type="function">
    <text evidence="7">Provides the (R)-glutamate required for cell wall biosynthesis.</text>
</comment>
<dbReference type="SUPFAM" id="SSF53681">
    <property type="entry name" value="Aspartate/glutamate racemase"/>
    <property type="match status" value="2"/>
</dbReference>
<dbReference type="PANTHER" id="PTHR21198:SF2">
    <property type="entry name" value="GLUTAMATE RACEMASE"/>
    <property type="match status" value="1"/>
</dbReference>
<dbReference type="AlphaFoldDB" id="A0A7V4E2V1"/>
<dbReference type="GO" id="GO:0008881">
    <property type="term" value="F:glutamate racemase activity"/>
    <property type="evidence" value="ECO:0007669"/>
    <property type="project" value="UniProtKB-UniRule"/>
</dbReference>
<keyword evidence="5 7" id="KW-0413">Isomerase</keyword>
<dbReference type="UniPathway" id="UPA00219"/>
<sequence>MIGIFDSGLGGLTVVKEVKKLLPKIKILYFGDTARLPYGEKSEEIIKKYTLAACNFLKKRKVKIIIIACHSASSVALPYVRNKISLPIMGVIEAGVKAAIKKTKNKKIGVIGTRATIKSGAYEEVFKKYDKSLEIIARPTPLLVPLVEEGWIDHYLTKEILKIYLQPFQEEKIDTLLLGCTHYPLLKKTIKEIFKNKIAVVDSSEELAKSIAEFFVNKKYSQNNGELIIYLTDVPPEFERIARNFLGFLPDKIMRVTLKE</sequence>
<feature type="binding site" evidence="7">
    <location>
        <begin position="38"/>
        <end position="39"/>
    </location>
    <ligand>
        <name>substrate</name>
    </ligand>
</feature>
<gene>
    <name evidence="7" type="primary">murI</name>
    <name evidence="8" type="ORF">ENU74_03850</name>
</gene>
<comment type="pathway">
    <text evidence="7">Cell wall biogenesis; peptidoglycan biosynthesis.</text>
</comment>
<evidence type="ECO:0000256" key="3">
    <source>
        <dbReference type="ARBA" id="ARBA00022960"/>
    </source>
</evidence>
<dbReference type="EMBL" id="DTDR01000101">
    <property type="protein sequence ID" value="HGK63706.1"/>
    <property type="molecule type" value="Genomic_DNA"/>
</dbReference>
<dbReference type="PANTHER" id="PTHR21198">
    <property type="entry name" value="GLUTAMATE RACEMASE"/>
    <property type="match status" value="1"/>
</dbReference>
<reference evidence="8" key="1">
    <citation type="journal article" date="2020" name="mSystems">
        <title>Genome- and Community-Level Interaction Insights into Carbon Utilization and Element Cycling Functions of Hydrothermarchaeota in Hydrothermal Sediment.</title>
        <authorList>
            <person name="Zhou Z."/>
            <person name="Liu Y."/>
            <person name="Xu W."/>
            <person name="Pan J."/>
            <person name="Luo Z.H."/>
            <person name="Li M."/>
        </authorList>
    </citation>
    <scope>NUCLEOTIDE SEQUENCE [LARGE SCALE GENOMIC DNA]</scope>
    <source>
        <strain evidence="8">SpSt-697</strain>
    </source>
</reference>
<dbReference type="FunFam" id="3.40.50.1860:FF:000001">
    <property type="entry name" value="Glutamate racemase"/>
    <property type="match status" value="1"/>
</dbReference>
<organism evidence="8">
    <name type="scientific">candidate division WOR-3 bacterium</name>
    <dbReference type="NCBI Taxonomy" id="2052148"/>
    <lineage>
        <taxon>Bacteria</taxon>
        <taxon>Bacteria division WOR-3</taxon>
    </lineage>
</organism>
<name>A0A7V4E2V1_UNCW3</name>
<keyword evidence="4 7" id="KW-0573">Peptidoglycan synthesis</keyword>
<dbReference type="HAMAP" id="MF_00258">
    <property type="entry name" value="Glu_racemase"/>
    <property type="match status" value="1"/>
</dbReference>
<feature type="active site" description="Proton donor/acceptor" evidence="7">
    <location>
        <position position="69"/>
    </location>
</feature>
<evidence type="ECO:0000256" key="1">
    <source>
        <dbReference type="ARBA" id="ARBA00001602"/>
    </source>
</evidence>
<keyword evidence="6 7" id="KW-0961">Cell wall biogenesis/degradation</keyword>
<dbReference type="GO" id="GO:0009252">
    <property type="term" value="P:peptidoglycan biosynthetic process"/>
    <property type="evidence" value="ECO:0007669"/>
    <property type="project" value="UniProtKB-UniRule"/>
</dbReference>
<evidence type="ECO:0000256" key="6">
    <source>
        <dbReference type="ARBA" id="ARBA00023316"/>
    </source>
</evidence>
<dbReference type="NCBIfam" id="TIGR00067">
    <property type="entry name" value="glut_race"/>
    <property type="match status" value="1"/>
</dbReference>
<keyword evidence="3 7" id="KW-0133">Cell shape</keyword>
<dbReference type="Pfam" id="PF01177">
    <property type="entry name" value="Asp_Glu_race"/>
    <property type="match status" value="1"/>
</dbReference>
<feature type="binding site" evidence="7">
    <location>
        <begin position="181"/>
        <end position="182"/>
    </location>
    <ligand>
        <name>substrate</name>
    </ligand>
</feature>
<accession>A0A7V4E2V1</accession>
<evidence type="ECO:0000256" key="2">
    <source>
        <dbReference type="ARBA" id="ARBA00013090"/>
    </source>
</evidence>
<comment type="caution">
    <text evidence="8">The sequence shown here is derived from an EMBL/GenBank/DDBJ whole genome shotgun (WGS) entry which is preliminary data.</text>
</comment>
<proteinExistence type="inferred from homology"/>
<dbReference type="GO" id="GO:0071555">
    <property type="term" value="P:cell wall organization"/>
    <property type="evidence" value="ECO:0007669"/>
    <property type="project" value="UniProtKB-KW"/>
</dbReference>
<dbReference type="InterPro" id="IPR015942">
    <property type="entry name" value="Asp/Glu/hydantoin_racemase"/>
</dbReference>
<evidence type="ECO:0000313" key="8">
    <source>
        <dbReference type="EMBL" id="HGK63706.1"/>
    </source>
</evidence>
<dbReference type="InterPro" id="IPR004391">
    <property type="entry name" value="Glu_race"/>
</dbReference>
<comment type="catalytic activity">
    <reaction evidence="1 7">
        <text>L-glutamate = D-glutamate</text>
        <dbReference type="Rhea" id="RHEA:12813"/>
        <dbReference type="ChEBI" id="CHEBI:29985"/>
        <dbReference type="ChEBI" id="CHEBI:29986"/>
        <dbReference type="EC" id="5.1.1.3"/>
    </reaction>
</comment>
<evidence type="ECO:0000256" key="7">
    <source>
        <dbReference type="HAMAP-Rule" id="MF_00258"/>
    </source>
</evidence>
<protein>
    <recommendedName>
        <fullName evidence="2 7">Glutamate racemase</fullName>
        <ecNumber evidence="2 7">5.1.1.3</ecNumber>
    </recommendedName>
</protein>
<comment type="similarity">
    <text evidence="7">Belongs to the aspartate/glutamate racemases family.</text>
</comment>
<dbReference type="EC" id="5.1.1.3" evidence="2 7"/>
<evidence type="ECO:0000256" key="4">
    <source>
        <dbReference type="ARBA" id="ARBA00022984"/>
    </source>
</evidence>
<comment type="caution">
    <text evidence="7">Lacks conserved residue(s) required for the propagation of feature annotation.</text>
</comment>
<dbReference type="GO" id="GO:0008360">
    <property type="term" value="P:regulation of cell shape"/>
    <property type="evidence" value="ECO:0007669"/>
    <property type="project" value="UniProtKB-KW"/>
</dbReference>
<feature type="binding site" evidence="7">
    <location>
        <begin position="6"/>
        <end position="7"/>
    </location>
    <ligand>
        <name>substrate</name>
    </ligand>
</feature>
<evidence type="ECO:0000256" key="5">
    <source>
        <dbReference type="ARBA" id="ARBA00023235"/>
    </source>
</evidence>
<dbReference type="PROSITE" id="PS00924">
    <property type="entry name" value="ASP_GLU_RACEMASE_2"/>
    <property type="match status" value="1"/>
</dbReference>
<dbReference type="InterPro" id="IPR033134">
    <property type="entry name" value="Asp/Glu_racemase_AS_2"/>
</dbReference>
<feature type="active site" description="Proton donor/acceptor" evidence="7">
    <location>
        <position position="180"/>
    </location>
</feature>
<dbReference type="InterPro" id="IPR001920">
    <property type="entry name" value="Asp/Glu_race"/>
</dbReference>